<dbReference type="RefSeq" id="WP_207806378.1">
    <property type="nucleotide sequence ID" value="NZ_CP059084.1"/>
</dbReference>
<feature type="domain" description="Toxin SymE-like" evidence="2">
    <location>
        <begin position="16"/>
        <end position="66"/>
    </location>
</feature>
<evidence type="ECO:0000313" key="4">
    <source>
        <dbReference type="Proteomes" id="UP000663901"/>
    </source>
</evidence>
<dbReference type="GO" id="GO:0016788">
    <property type="term" value="F:hydrolase activity, acting on ester bonds"/>
    <property type="evidence" value="ECO:0007669"/>
    <property type="project" value="InterPro"/>
</dbReference>
<evidence type="ECO:0000313" key="3">
    <source>
        <dbReference type="EMBL" id="QTC45511.1"/>
    </source>
</evidence>
<dbReference type="Pfam" id="PF08845">
    <property type="entry name" value="SymE_toxin"/>
    <property type="match status" value="1"/>
</dbReference>
<feature type="compositionally biased region" description="Polar residues" evidence="1">
    <location>
        <begin position="1"/>
        <end position="12"/>
    </location>
</feature>
<dbReference type="Proteomes" id="UP000663901">
    <property type="component" value="Chromosome"/>
</dbReference>
<dbReference type="GO" id="GO:0005737">
    <property type="term" value="C:cytoplasm"/>
    <property type="evidence" value="ECO:0007669"/>
    <property type="project" value="InterPro"/>
</dbReference>
<dbReference type="EMBL" id="CP059084">
    <property type="protein sequence ID" value="QTC45511.1"/>
    <property type="molecule type" value="Genomic_DNA"/>
</dbReference>
<evidence type="ECO:0000259" key="2">
    <source>
        <dbReference type="Pfam" id="PF08845"/>
    </source>
</evidence>
<evidence type="ECO:0000256" key="1">
    <source>
        <dbReference type="SAM" id="MobiDB-lite"/>
    </source>
</evidence>
<reference evidence="3" key="1">
    <citation type="submission" date="2020-07" db="EMBL/GenBank/DDBJ databases">
        <title>Genome Sequences for Panteoa spp. that cause Center Rot in Onions.</title>
        <authorList>
            <person name="Asselin J.A."/>
            <person name="Helmann T."/>
            <person name="Beer S."/>
            <person name="Stodghill P."/>
        </authorList>
    </citation>
    <scope>NUCLEOTIDE SEQUENCE</scope>
    <source>
        <strain evidence="3">OC5a</strain>
    </source>
</reference>
<feature type="region of interest" description="Disordered" evidence="1">
    <location>
        <begin position="1"/>
        <end position="33"/>
    </location>
</feature>
<dbReference type="GO" id="GO:0003723">
    <property type="term" value="F:RNA binding"/>
    <property type="evidence" value="ECO:0007669"/>
    <property type="project" value="InterPro"/>
</dbReference>
<sequence>MARADSTSQPATPQARKSIVGYRTNGGRPNPLPQLTIKGRWLEALGFTKGQPVSITAEHGQLIIRTAFATEGNV</sequence>
<dbReference type="AlphaFoldDB" id="A0A8A4KC71"/>
<dbReference type="InterPro" id="IPR014944">
    <property type="entry name" value="Toxin_SymE-like"/>
</dbReference>
<name>A0A8A4KC71_PANAN</name>
<gene>
    <name evidence="3" type="ORF">H0Z12_17700</name>
</gene>
<proteinExistence type="predicted"/>
<organism evidence="3 4">
    <name type="scientific">Pantoea ananas</name>
    <name type="common">Erwinia uredovora</name>
    <dbReference type="NCBI Taxonomy" id="553"/>
    <lineage>
        <taxon>Bacteria</taxon>
        <taxon>Pseudomonadati</taxon>
        <taxon>Pseudomonadota</taxon>
        <taxon>Gammaproteobacteria</taxon>
        <taxon>Enterobacterales</taxon>
        <taxon>Erwiniaceae</taxon>
        <taxon>Pantoea</taxon>
    </lineage>
</organism>
<dbReference type="GO" id="GO:0016070">
    <property type="term" value="P:RNA metabolic process"/>
    <property type="evidence" value="ECO:0007669"/>
    <property type="project" value="InterPro"/>
</dbReference>
<protein>
    <submittedName>
        <fullName evidence="3">Type I toxin-antitoxin system SymE family toxin</fullName>
    </submittedName>
</protein>
<accession>A0A8A4KC71</accession>